<dbReference type="RefSeq" id="WP_067588877.1">
    <property type="nucleotide sequence ID" value="NZ_KV411304.1"/>
</dbReference>
<comment type="caution">
    <text evidence="1">The sequence shown here is derived from an EMBL/GenBank/DDBJ whole genome shotgun (WGS) entry which is preliminary data.</text>
</comment>
<name>A0A164LT96_9NOCA</name>
<sequence length="59" mass="6230">MNVRAVDDFASIIEKWSPGSAFAFGKAPRADVGVTTLSVVPAYTWIGMGQFCASTVAAY</sequence>
<dbReference type="AlphaFoldDB" id="A0A164LT96"/>
<protein>
    <submittedName>
        <fullName evidence="1">Uncharacterized protein</fullName>
    </submittedName>
</protein>
<proteinExistence type="predicted"/>
<evidence type="ECO:0000313" key="2">
    <source>
        <dbReference type="Proteomes" id="UP000076512"/>
    </source>
</evidence>
<gene>
    <name evidence="1" type="ORF">AWN90_28505</name>
</gene>
<keyword evidence="2" id="KW-1185">Reference proteome</keyword>
<organism evidence="1 2">
    <name type="scientific">Nocardia terpenica</name>
    <dbReference type="NCBI Taxonomy" id="455432"/>
    <lineage>
        <taxon>Bacteria</taxon>
        <taxon>Bacillati</taxon>
        <taxon>Actinomycetota</taxon>
        <taxon>Actinomycetes</taxon>
        <taxon>Mycobacteriales</taxon>
        <taxon>Nocardiaceae</taxon>
        <taxon>Nocardia</taxon>
    </lineage>
</organism>
<dbReference type="STRING" id="455432.AWN90_28505"/>
<evidence type="ECO:0000313" key="1">
    <source>
        <dbReference type="EMBL" id="KZM72723.1"/>
    </source>
</evidence>
<dbReference type="Proteomes" id="UP000076512">
    <property type="component" value="Unassembled WGS sequence"/>
</dbReference>
<reference evidence="1 2" key="1">
    <citation type="submission" date="2016-04" db="EMBL/GenBank/DDBJ databases">
        <authorList>
            <person name="Evans L.H."/>
            <person name="Alamgir A."/>
            <person name="Owens N."/>
            <person name="Weber N.D."/>
            <person name="Virtaneva K."/>
            <person name="Barbian K."/>
            <person name="Babar A."/>
            <person name="Rosenke K."/>
        </authorList>
    </citation>
    <scope>NUCLEOTIDE SEQUENCE [LARGE SCALE GENOMIC DNA]</scope>
    <source>
        <strain evidence="1 2">IFM 0406</strain>
    </source>
</reference>
<accession>A0A164LT96</accession>
<dbReference type="EMBL" id="LWGR01000007">
    <property type="protein sequence ID" value="KZM72723.1"/>
    <property type="molecule type" value="Genomic_DNA"/>
</dbReference>